<comment type="caution">
    <text evidence="1">The sequence shown here is derived from an EMBL/GenBank/DDBJ whole genome shotgun (WGS) entry which is preliminary data.</text>
</comment>
<dbReference type="Proteomes" id="UP000055048">
    <property type="component" value="Unassembled WGS sequence"/>
</dbReference>
<keyword evidence="2" id="KW-1185">Reference proteome</keyword>
<reference evidence="1 2" key="1">
    <citation type="submission" date="2015-01" db="EMBL/GenBank/DDBJ databases">
        <title>Evolution of Trichinella species and genotypes.</title>
        <authorList>
            <person name="Korhonen P.K."/>
            <person name="Edoardo P."/>
            <person name="Giuseppe L.R."/>
            <person name="Gasser R.B."/>
        </authorList>
    </citation>
    <scope>NUCLEOTIDE SEQUENCE [LARGE SCALE GENOMIC DNA]</scope>
    <source>
        <strain evidence="1">ISS417</strain>
    </source>
</reference>
<sequence length="59" mass="6728">MTSDRLISTWECEWLRSEAELCHCIWPYASPLAAYGTEEVSLGNTSLTDWDIMLDICVT</sequence>
<name>A0A0V0TH78_9BILA</name>
<evidence type="ECO:0000313" key="2">
    <source>
        <dbReference type="Proteomes" id="UP000055048"/>
    </source>
</evidence>
<proteinExistence type="predicted"/>
<evidence type="ECO:0000313" key="1">
    <source>
        <dbReference type="EMBL" id="KRX38310.1"/>
    </source>
</evidence>
<dbReference type="AlphaFoldDB" id="A0A0V0TH78"/>
<organism evidence="1 2">
    <name type="scientific">Trichinella murrelli</name>
    <dbReference type="NCBI Taxonomy" id="144512"/>
    <lineage>
        <taxon>Eukaryota</taxon>
        <taxon>Metazoa</taxon>
        <taxon>Ecdysozoa</taxon>
        <taxon>Nematoda</taxon>
        <taxon>Enoplea</taxon>
        <taxon>Dorylaimia</taxon>
        <taxon>Trichinellida</taxon>
        <taxon>Trichinellidae</taxon>
        <taxon>Trichinella</taxon>
    </lineage>
</organism>
<dbReference type="EMBL" id="JYDJ01000273">
    <property type="protein sequence ID" value="KRX38310.1"/>
    <property type="molecule type" value="Genomic_DNA"/>
</dbReference>
<accession>A0A0V0TH78</accession>
<protein>
    <submittedName>
        <fullName evidence="1">Uncharacterized protein</fullName>
    </submittedName>
</protein>
<gene>
    <name evidence="1" type="ORF">T05_611</name>
</gene>